<dbReference type="EMBL" id="LJDB01000050">
    <property type="protein sequence ID" value="ONI40508.1"/>
    <property type="molecule type" value="Genomic_DNA"/>
</dbReference>
<evidence type="ECO:0000313" key="2">
    <source>
        <dbReference type="Proteomes" id="UP000188605"/>
    </source>
</evidence>
<evidence type="ECO:0000313" key="1">
    <source>
        <dbReference type="EMBL" id="ONI40508.1"/>
    </source>
</evidence>
<reference evidence="1" key="1">
    <citation type="submission" date="2016-08" db="EMBL/GenBank/DDBJ databases">
        <authorList>
            <person name="Ngugi D.K."/>
            <person name="Miyake S."/>
            <person name="Stingl U."/>
        </authorList>
    </citation>
    <scope>NUCLEOTIDE SEQUENCE</scope>
    <source>
        <strain evidence="1">SCG-B11WGA-EpuloA1</strain>
    </source>
</reference>
<accession>A0ACC8XCM9</accession>
<comment type="caution">
    <text evidence="1">The sequence shown here is derived from an EMBL/GenBank/DDBJ whole genome shotgun (WGS) entry which is preliminary data.</text>
</comment>
<keyword evidence="2" id="KW-1185">Reference proteome</keyword>
<proteinExistence type="predicted"/>
<dbReference type="Proteomes" id="UP000188605">
    <property type="component" value="Unassembled WGS sequence"/>
</dbReference>
<organism evidence="1 2">
    <name type="scientific">Candidatus Epulonipiscium fishelsonii</name>
    <dbReference type="NCBI Taxonomy" id="77094"/>
    <lineage>
        <taxon>Bacteria</taxon>
        <taxon>Bacillati</taxon>
        <taxon>Bacillota</taxon>
        <taxon>Clostridia</taxon>
        <taxon>Lachnospirales</taxon>
        <taxon>Lachnospiraceae</taxon>
        <taxon>Candidatus Epulonipiscium</taxon>
    </lineage>
</organism>
<gene>
    <name evidence="1" type="ORF">AN396_05900</name>
</gene>
<protein>
    <submittedName>
        <fullName evidence="1">Uncharacterized protein</fullName>
    </submittedName>
</protein>
<name>A0ACC8XCM9_9FIRM</name>
<sequence>MKIFYFTATGNNLYIAKSIGGELHSIPKIMKGENFEFTDEKIGVVFPIYAITVPPYIEEFLKKSTFNCEYLFAVMSYGIFNGAATDHLCSIAKEADLNFSYINTVKMVDNWLPGFNMQKQIDTEHKKQIEKQLEVVKSDIANSKEFIPTSSMIGKIATNRTLNEAKKASKETLHGNIIGAGIKNFMTVEDKCTQCGVCTRVCPVDNIEIDKENGKIALNNKCISCFACVHHCPSKAIHLKGERSNVRFRNRNIELKEIIESNN</sequence>